<gene>
    <name evidence="1" type="ORF">SAMN05421541_103616</name>
</gene>
<dbReference type="AlphaFoldDB" id="A0A1I2DG58"/>
<evidence type="ECO:0000313" key="2">
    <source>
        <dbReference type="Proteomes" id="UP000199645"/>
    </source>
</evidence>
<reference evidence="1 2" key="1">
    <citation type="submission" date="2016-10" db="EMBL/GenBank/DDBJ databases">
        <authorList>
            <person name="de Groot N.N."/>
        </authorList>
    </citation>
    <scope>NUCLEOTIDE SEQUENCE [LARGE SCALE GENOMIC DNA]</scope>
    <source>
        <strain evidence="1 2">DSM 43019</strain>
    </source>
</reference>
<organism evidence="1 2">
    <name type="scientific">Actinoplanes philippinensis</name>
    <dbReference type="NCBI Taxonomy" id="35752"/>
    <lineage>
        <taxon>Bacteria</taxon>
        <taxon>Bacillati</taxon>
        <taxon>Actinomycetota</taxon>
        <taxon>Actinomycetes</taxon>
        <taxon>Micromonosporales</taxon>
        <taxon>Micromonosporaceae</taxon>
        <taxon>Actinoplanes</taxon>
    </lineage>
</organism>
<accession>A0A1I2DG58</accession>
<dbReference type="InterPro" id="IPR036390">
    <property type="entry name" value="WH_DNA-bd_sf"/>
</dbReference>
<dbReference type="STRING" id="35752.SAMN05421541_103616"/>
<dbReference type="Proteomes" id="UP000199645">
    <property type="component" value="Unassembled WGS sequence"/>
</dbReference>
<dbReference type="OrthoDB" id="3288418at2"/>
<dbReference type="SUPFAM" id="SSF46785">
    <property type="entry name" value="Winged helix' DNA-binding domain"/>
    <property type="match status" value="1"/>
</dbReference>
<name>A0A1I2DG58_9ACTN</name>
<dbReference type="RefSeq" id="WP_093612295.1">
    <property type="nucleotide sequence ID" value="NZ_BOMT01000002.1"/>
</dbReference>
<proteinExistence type="predicted"/>
<evidence type="ECO:0000313" key="1">
    <source>
        <dbReference type="EMBL" id="SFE79428.1"/>
    </source>
</evidence>
<keyword evidence="2" id="KW-1185">Reference proteome</keyword>
<protein>
    <submittedName>
        <fullName evidence="1">Uncharacterized protein</fullName>
    </submittedName>
</protein>
<sequence>MSEPAHLPMREVVRRVGALPGVRPRHFTPLLLPMWAVDVVATVREAQSYEVFDRYLTRALAESGLSGVAELAAFFGVEPPLVDRTARFLESLGHLRRSPSGLTLTELGHRSMTDGRRYRLFPGRRLTLHFDGAVGDPVPYAHVVHAVWLPGPALTLPDGTVFTPVPGTLGGGLPADAVGRLLSRADTAGFSGPAVPVEVAASEPRPVWLPVYLVECEDEPLVFGWAVDGPDPYLLQVYRGCARESGTDVTQCGDHHGP</sequence>
<dbReference type="EMBL" id="FONV01000003">
    <property type="protein sequence ID" value="SFE79428.1"/>
    <property type="molecule type" value="Genomic_DNA"/>
</dbReference>